<dbReference type="VEuPathDB" id="VectorBase:RPRC010232"/>
<evidence type="ECO:0000313" key="1">
    <source>
        <dbReference type="EnsemblMetazoa" id="RPRC010232-PA"/>
    </source>
</evidence>
<dbReference type="CDD" id="cd00170">
    <property type="entry name" value="SEC14"/>
    <property type="match status" value="1"/>
</dbReference>
<evidence type="ECO:0000313" key="2">
    <source>
        <dbReference type="Proteomes" id="UP000015103"/>
    </source>
</evidence>
<dbReference type="InterPro" id="IPR001251">
    <property type="entry name" value="CRAL-TRIO_dom"/>
</dbReference>
<dbReference type="EMBL" id="ACPB03018223">
    <property type="status" value="NOT_ANNOTATED_CDS"/>
    <property type="molecule type" value="Genomic_DNA"/>
</dbReference>
<dbReference type="PANTHER" id="PTHR10174:SF216">
    <property type="entry name" value="CRAL-TRIO DOMAIN-CONTAINING PROTEIN-RELATED"/>
    <property type="match status" value="1"/>
</dbReference>
<dbReference type="EMBL" id="ACPB03018224">
    <property type="status" value="NOT_ANNOTATED_CDS"/>
    <property type="molecule type" value="Genomic_DNA"/>
</dbReference>
<dbReference type="PANTHER" id="PTHR10174">
    <property type="entry name" value="ALPHA-TOCOPHEROL TRANSFER PROTEIN-RELATED"/>
    <property type="match status" value="1"/>
</dbReference>
<dbReference type="STRING" id="13249.T1I1R2"/>
<proteinExistence type="predicted"/>
<dbReference type="HOGENOM" id="CLU_046597_3_1_1"/>
<dbReference type="InterPro" id="IPR036865">
    <property type="entry name" value="CRAL-TRIO_dom_sf"/>
</dbReference>
<reference evidence="1" key="1">
    <citation type="submission" date="2015-05" db="UniProtKB">
        <authorList>
            <consortium name="EnsemblMetazoa"/>
        </authorList>
    </citation>
    <scope>IDENTIFICATION</scope>
</reference>
<dbReference type="GO" id="GO:1902936">
    <property type="term" value="F:phosphatidylinositol bisphosphate binding"/>
    <property type="evidence" value="ECO:0007669"/>
    <property type="project" value="TreeGrafter"/>
</dbReference>
<dbReference type="PROSITE" id="PS50191">
    <property type="entry name" value="CRAL_TRIO"/>
    <property type="match status" value="1"/>
</dbReference>
<dbReference type="Proteomes" id="UP000015103">
    <property type="component" value="Unassembled WGS sequence"/>
</dbReference>
<organism evidence="1 2">
    <name type="scientific">Rhodnius prolixus</name>
    <name type="common">Triatomid bug</name>
    <dbReference type="NCBI Taxonomy" id="13249"/>
    <lineage>
        <taxon>Eukaryota</taxon>
        <taxon>Metazoa</taxon>
        <taxon>Ecdysozoa</taxon>
        <taxon>Arthropoda</taxon>
        <taxon>Hexapoda</taxon>
        <taxon>Insecta</taxon>
        <taxon>Pterygota</taxon>
        <taxon>Neoptera</taxon>
        <taxon>Paraneoptera</taxon>
        <taxon>Hemiptera</taxon>
        <taxon>Heteroptera</taxon>
        <taxon>Panheteroptera</taxon>
        <taxon>Cimicomorpha</taxon>
        <taxon>Reduviidae</taxon>
        <taxon>Triatominae</taxon>
        <taxon>Rhodnius</taxon>
    </lineage>
</organism>
<keyword evidence="2" id="KW-1185">Reference proteome</keyword>
<dbReference type="EnsemblMetazoa" id="RPRC010232-RA">
    <property type="protein sequence ID" value="RPRC010232-PA"/>
    <property type="gene ID" value="RPRC010232"/>
</dbReference>
<protein>
    <submittedName>
        <fullName evidence="1">CRAL-TRIO domain-containing protein</fullName>
    </submittedName>
</protein>
<name>T1I1R2_RHOPR</name>
<dbReference type="PRINTS" id="PR00180">
    <property type="entry name" value="CRETINALDHBP"/>
</dbReference>
<dbReference type="GO" id="GO:0016020">
    <property type="term" value="C:membrane"/>
    <property type="evidence" value="ECO:0007669"/>
    <property type="project" value="TreeGrafter"/>
</dbReference>
<dbReference type="InParanoid" id="T1I1R2"/>
<dbReference type="Pfam" id="PF00650">
    <property type="entry name" value="CRAL_TRIO"/>
    <property type="match status" value="1"/>
</dbReference>
<accession>T1I1R2</accession>
<dbReference type="SMART" id="SM00516">
    <property type="entry name" value="SEC14"/>
    <property type="match status" value="1"/>
</dbReference>
<dbReference type="AlphaFoldDB" id="T1I1R2"/>
<dbReference type="OMA" id="MYFTSKI"/>
<dbReference type="Gene3D" id="3.40.525.10">
    <property type="entry name" value="CRAL-TRIO lipid binding domain"/>
    <property type="match status" value="1"/>
</dbReference>
<dbReference type="eggNOG" id="KOG1471">
    <property type="taxonomic scope" value="Eukaryota"/>
</dbReference>
<dbReference type="SUPFAM" id="SSF52087">
    <property type="entry name" value="CRAL/TRIO domain"/>
    <property type="match status" value="1"/>
</dbReference>
<sequence>MTLKVPIRSVIGFSQQKKLLNVQVDEWLENYLILCKNSVERAKENLDMYFTSKILVPEVFTHRDPMHQSFKTSFKVMRLGALPKMTDDNHRVIIFSHVRDDANDFDPLYVLKRISMLGDIMLLEGIEHLGLEVIVDCKNICFGQLTKYDICLTKKCADIGFKALPQRVRRIHMVNPTAILDASLTLFKPLLPRKLSDRFVVHRDLKGLQACLGLECVPRDLGGDGPSLDEVNSFWEKKFLAYRDWFLDNDSIKTDESKRIGKCRYETNDCTFGNQGSFRKIEVD</sequence>